<evidence type="ECO:0000256" key="1">
    <source>
        <dbReference type="SAM" id="MobiDB-lite"/>
    </source>
</evidence>
<feature type="domain" description="PPM-type phosphatase" evidence="2">
    <location>
        <begin position="46"/>
        <end position="314"/>
    </location>
</feature>
<proteinExistence type="predicted"/>
<dbReference type="PROSITE" id="PS51746">
    <property type="entry name" value="PPM_2"/>
    <property type="match status" value="1"/>
</dbReference>
<organism evidence="3">
    <name type="scientific">Chrysotila carterae</name>
    <name type="common">Marine alga</name>
    <name type="synonym">Syracosphaera carterae</name>
    <dbReference type="NCBI Taxonomy" id="13221"/>
    <lineage>
        <taxon>Eukaryota</taxon>
        <taxon>Haptista</taxon>
        <taxon>Haptophyta</taxon>
        <taxon>Prymnesiophyceae</taxon>
        <taxon>Isochrysidales</taxon>
        <taxon>Isochrysidaceae</taxon>
        <taxon>Chrysotila</taxon>
    </lineage>
</organism>
<evidence type="ECO:0000313" key="3">
    <source>
        <dbReference type="EMBL" id="CAE0766387.1"/>
    </source>
</evidence>
<dbReference type="GO" id="GO:0004722">
    <property type="term" value="F:protein serine/threonine phosphatase activity"/>
    <property type="evidence" value="ECO:0007669"/>
    <property type="project" value="InterPro"/>
</dbReference>
<dbReference type="AlphaFoldDB" id="A0A7S4BIT3"/>
<evidence type="ECO:0000259" key="2">
    <source>
        <dbReference type="PROSITE" id="PS51746"/>
    </source>
</evidence>
<dbReference type="InterPro" id="IPR036457">
    <property type="entry name" value="PPM-type-like_dom_sf"/>
</dbReference>
<dbReference type="InterPro" id="IPR001932">
    <property type="entry name" value="PPM-type_phosphatase-like_dom"/>
</dbReference>
<feature type="compositionally biased region" description="Basic residues" evidence="1">
    <location>
        <begin position="1"/>
        <end position="12"/>
    </location>
</feature>
<name>A0A7S4BIT3_CHRCT</name>
<sequence>MGARQSRHRAAKSGHSSSLAGHGHGGHQAKTGGSKSITELKIKSTDSTALSDPGFGADEDENQDVALATTLLPGLSPCYLAGLFDGHGPEGRAVAALIKERILLTLGVSSNTNAATLKKCFTELDSACVGIDVDSGVSATVLFFDENDRRLIIANVGDTKAVLGRGIHQPRVLQLSEDHYPAVEQERLRIVEAGGRVAAAVDVQLGEIGVMRVWKGDEGRPGLPLSRSIGDSLAKEVGVTSDPHITEMKLEAQDRFLIIGTGGVWKVLTPQEAVDLVANQHDAKQAAKKVIDEAKRRWEQLWQGENTSVLVVVFPGP</sequence>
<feature type="region of interest" description="Disordered" evidence="1">
    <location>
        <begin position="1"/>
        <end position="34"/>
    </location>
</feature>
<protein>
    <recommendedName>
        <fullName evidence="2">PPM-type phosphatase domain-containing protein</fullName>
    </recommendedName>
</protein>
<dbReference type="Pfam" id="PF00481">
    <property type="entry name" value="PP2C"/>
    <property type="match status" value="1"/>
</dbReference>
<dbReference type="PANTHER" id="PTHR47992">
    <property type="entry name" value="PROTEIN PHOSPHATASE"/>
    <property type="match status" value="1"/>
</dbReference>
<reference evidence="3" key="1">
    <citation type="submission" date="2021-01" db="EMBL/GenBank/DDBJ databases">
        <authorList>
            <person name="Corre E."/>
            <person name="Pelletier E."/>
            <person name="Niang G."/>
            <person name="Scheremetjew M."/>
            <person name="Finn R."/>
            <person name="Kale V."/>
            <person name="Holt S."/>
            <person name="Cochrane G."/>
            <person name="Meng A."/>
            <person name="Brown T."/>
            <person name="Cohen L."/>
        </authorList>
    </citation>
    <scope>NUCLEOTIDE SEQUENCE</scope>
    <source>
        <strain evidence="3">CCMP645</strain>
    </source>
</reference>
<dbReference type="SMART" id="SM00332">
    <property type="entry name" value="PP2Cc"/>
    <property type="match status" value="1"/>
</dbReference>
<dbReference type="EMBL" id="HBIZ01029844">
    <property type="protein sequence ID" value="CAE0766387.1"/>
    <property type="molecule type" value="Transcribed_RNA"/>
</dbReference>
<gene>
    <name evidence="3" type="ORF">PCAR00345_LOCUS18999</name>
</gene>
<accession>A0A7S4BIT3</accession>
<dbReference type="CDD" id="cd00143">
    <property type="entry name" value="PP2Cc"/>
    <property type="match status" value="1"/>
</dbReference>
<dbReference type="Gene3D" id="3.60.40.10">
    <property type="entry name" value="PPM-type phosphatase domain"/>
    <property type="match status" value="1"/>
</dbReference>
<dbReference type="InterPro" id="IPR015655">
    <property type="entry name" value="PP2C"/>
</dbReference>
<dbReference type="SUPFAM" id="SSF81606">
    <property type="entry name" value="PP2C-like"/>
    <property type="match status" value="1"/>
</dbReference>